<dbReference type="EMBL" id="KV424039">
    <property type="protein sequence ID" value="KZT53357.1"/>
    <property type="molecule type" value="Genomic_DNA"/>
</dbReference>
<dbReference type="PANTHER" id="PTHR24320">
    <property type="entry name" value="RETINOL DEHYDROGENASE"/>
    <property type="match status" value="1"/>
</dbReference>
<sequence length="386" mass="41382">MSPHHPKKLSALGHLQQMFPPSPTFCPARDMPPLPGIHCIVTGGTSGIGLSTARALLAAGAHVCLMARSSWKGERLARELEKEGFGGRVEFVPLDLGDLRSVRSAAEAYMVAHDRLHLLINNAAVLLPGVHGAQAVSAQGYDAQFATNALGHWHLTMLLMPLLRETLCLLPISPSPASSTDSLPSLTRTVDSASPSDSLASPSEAWSPPQAEQSPAQQELTAAARIGVRVLTLSSNVHQFAPKGGVVWWAIQPSVPGEARELVRRRIGGMGLYAMSKMANVLMSQYLARTLGYTGIIFATVHPGGIKSSLFRSAPKWQNTLTNWILYPPEYGALTALWAATCEGGRELNGKYCIPWARVGAARGDAEDVGLQEKLVALMEEMRAGF</sequence>
<dbReference type="AlphaFoldDB" id="A0A165DR51"/>
<name>A0A165DR51_9BASI</name>
<dbReference type="PANTHER" id="PTHR24320:SF282">
    <property type="entry name" value="WW DOMAIN-CONTAINING OXIDOREDUCTASE"/>
    <property type="match status" value="1"/>
</dbReference>
<organism evidence="5 6">
    <name type="scientific">Calocera cornea HHB12733</name>
    <dbReference type="NCBI Taxonomy" id="1353952"/>
    <lineage>
        <taxon>Eukaryota</taxon>
        <taxon>Fungi</taxon>
        <taxon>Dikarya</taxon>
        <taxon>Basidiomycota</taxon>
        <taxon>Agaricomycotina</taxon>
        <taxon>Dacrymycetes</taxon>
        <taxon>Dacrymycetales</taxon>
        <taxon>Dacrymycetaceae</taxon>
        <taxon>Calocera</taxon>
    </lineage>
</organism>
<feature type="compositionally biased region" description="Polar residues" evidence="4">
    <location>
        <begin position="176"/>
        <end position="190"/>
    </location>
</feature>
<dbReference type="Gene3D" id="3.40.50.720">
    <property type="entry name" value="NAD(P)-binding Rossmann-like Domain"/>
    <property type="match status" value="1"/>
</dbReference>
<dbReference type="SUPFAM" id="SSF51735">
    <property type="entry name" value="NAD(P)-binding Rossmann-fold domains"/>
    <property type="match status" value="1"/>
</dbReference>
<evidence type="ECO:0000256" key="4">
    <source>
        <dbReference type="SAM" id="MobiDB-lite"/>
    </source>
</evidence>
<evidence type="ECO:0000313" key="6">
    <source>
        <dbReference type="Proteomes" id="UP000076842"/>
    </source>
</evidence>
<evidence type="ECO:0000256" key="2">
    <source>
        <dbReference type="ARBA" id="ARBA00022857"/>
    </source>
</evidence>
<keyword evidence="3" id="KW-0560">Oxidoreductase</keyword>
<dbReference type="InterPro" id="IPR002347">
    <property type="entry name" value="SDR_fam"/>
</dbReference>
<feature type="compositionally biased region" description="Low complexity" evidence="4">
    <location>
        <begin position="191"/>
        <end position="219"/>
    </location>
</feature>
<evidence type="ECO:0000313" key="5">
    <source>
        <dbReference type="EMBL" id="KZT53357.1"/>
    </source>
</evidence>
<protein>
    <submittedName>
        <fullName evidence="5">NAD(P)-binding protein</fullName>
    </submittedName>
</protein>
<comment type="similarity">
    <text evidence="1">Belongs to the short-chain dehydrogenases/reductases (SDR) family.</text>
</comment>
<keyword evidence="2" id="KW-0521">NADP</keyword>
<dbReference type="STRING" id="1353952.A0A165DR51"/>
<proteinExistence type="inferred from homology"/>
<dbReference type="OrthoDB" id="542013at2759"/>
<gene>
    <name evidence="5" type="ORF">CALCODRAFT_486381</name>
</gene>
<dbReference type="GO" id="GO:0016491">
    <property type="term" value="F:oxidoreductase activity"/>
    <property type="evidence" value="ECO:0007669"/>
    <property type="project" value="UniProtKB-KW"/>
</dbReference>
<dbReference type="InParanoid" id="A0A165DR51"/>
<accession>A0A165DR51</accession>
<keyword evidence="6" id="KW-1185">Reference proteome</keyword>
<dbReference type="Proteomes" id="UP000076842">
    <property type="component" value="Unassembled WGS sequence"/>
</dbReference>
<feature type="region of interest" description="Disordered" evidence="4">
    <location>
        <begin position="176"/>
        <end position="219"/>
    </location>
</feature>
<evidence type="ECO:0000256" key="3">
    <source>
        <dbReference type="ARBA" id="ARBA00023002"/>
    </source>
</evidence>
<dbReference type="PRINTS" id="PR00081">
    <property type="entry name" value="GDHRDH"/>
</dbReference>
<dbReference type="Pfam" id="PF00106">
    <property type="entry name" value="adh_short"/>
    <property type="match status" value="1"/>
</dbReference>
<evidence type="ECO:0000256" key="1">
    <source>
        <dbReference type="ARBA" id="ARBA00006484"/>
    </source>
</evidence>
<dbReference type="InterPro" id="IPR036291">
    <property type="entry name" value="NAD(P)-bd_dom_sf"/>
</dbReference>
<reference evidence="5 6" key="1">
    <citation type="journal article" date="2016" name="Mol. Biol. Evol.">
        <title>Comparative Genomics of Early-Diverging Mushroom-Forming Fungi Provides Insights into the Origins of Lignocellulose Decay Capabilities.</title>
        <authorList>
            <person name="Nagy L.G."/>
            <person name="Riley R."/>
            <person name="Tritt A."/>
            <person name="Adam C."/>
            <person name="Daum C."/>
            <person name="Floudas D."/>
            <person name="Sun H."/>
            <person name="Yadav J.S."/>
            <person name="Pangilinan J."/>
            <person name="Larsson K.H."/>
            <person name="Matsuura K."/>
            <person name="Barry K."/>
            <person name="Labutti K."/>
            <person name="Kuo R."/>
            <person name="Ohm R.A."/>
            <person name="Bhattacharya S.S."/>
            <person name="Shirouzu T."/>
            <person name="Yoshinaga Y."/>
            <person name="Martin F.M."/>
            <person name="Grigoriev I.V."/>
            <person name="Hibbett D.S."/>
        </authorList>
    </citation>
    <scope>NUCLEOTIDE SEQUENCE [LARGE SCALE GENOMIC DNA]</scope>
    <source>
        <strain evidence="5 6">HHB12733</strain>
    </source>
</reference>